<accession>A0A1K1LCY6</accession>
<proteinExistence type="predicted"/>
<evidence type="ECO:0000313" key="3">
    <source>
        <dbReference type="Proteomes" id="UP000186323"/>
    </source>
</evidence>
<organism evidence="2 3">
    <name type="scientific">Desulfovibrio piger</name>
    <dbReference type="NCBI Taxonomy" id="901"/>
    <lineage>
        <taxon>Bacteria</taxon>
        <taxon>Pseudomonadati</taxon>
        <taxon>Thermodesulfobacteriota</taxon>
        <taxon>Desulfovibrionia</taxon>
        <taxon>Desulfovibrionales</taxon>
        <taxon>Desulfovibrionaceae</taxon>
        <taxon>Desulfovibrio</taxon>
    </lineage>
</organism>
<dbReference type="KEGG" id="dpg:DESPIGER_0705"/>
<dbReference type="AlphaFoldDB" id="A0A1K1LCY6"/>
<keyword evidence="3" id="KW-1185">Reference proteome</keyword>
<reference evidence="3" key="1">
    <citation type="submission" date="2016-10" db="EMBL/GenBank/DDBJ databases">
        <authorList>
            <person name="Wegmann U."/>
        </authorList>
    </citation>
    <scope>NUCLEOTIDE SEQUENCE [LARGE SCALE GENOMIC DNA]</scope>
</reference>
<sequence>MAVFDLGSKICSFFAIRKGKNEHDGKRYSDRSQTPASAHGPGAGRQGHNGRARP</sequence>
<name>A0A1K1LCY6_9BACT</name>
<dbReference type="EMBL" id="LT630450">
    <property type="protein sequence ID" value="SFV72585.1"/>
    <property type="molecule type" value="Genomic_DNA"/>
</dbReference>
<dbReference type="Proteomes" id="UP000186323">
    <property type="component" value="Chromosome I"/>
</dbReference>
<protein>
    <submittedName>
        <fullName evidence="2">Uncharacterized protein</fullName>
    </submittedName>
</protein>
<evidence type="ECO:0000313" key="2">
    <source>
        <dbReference type="EMBL" id="SFV72585.1"/>
    </source>
</evidence>
<evidence type="ECO:0000256" key="1">
    <source>
        <dbReference type="SAM" id="MobiDB-lite"/>
    </source>
</evidence>
<feature type="compositionally biased region" description="Basic and acidic residues" evidence="1">
    <location>
        <begin position="21"/>
        <end position="30"/>
    </location>
</feature>
<feature type="region of interest" description="Disordered" evidence="1">
    <location>
        <begin position="21"/>
        <end position="54"/>
    </location>
</feature>
<gene>
    <name evidence="2" type="ORF">DESPIGER_0705</name>
</gene>